<accession>A0A1G6A278</accession>
<evidence type="ECO:0000313" key="4">
    <source>
        <dbReference type="EMBL" id="SDB02073.1"/>
    </source>
</evidence>
<proteinExistence type="predicted"/>
<dbReference type="InterPro" id="IPR027417">
    <property type="entry name" value="P-loop_NTPase"/>
</dbReference>
<keyword evidence="5" id="KW-1185">Reference proteome</keyword>
<protein>
    <submittedName>
        <fullName evidence="4">AAA-like domain-containing protein</fullName>
    </submittedName>
</protein>
<evidence type="ECO:0000256" key="1">
    <source>
        <dbReference type="SAM" id="Coils"/>
    </source>
</evidence>
<feature type="domain" description="TraG P-loop" evidence="3">
    <location>
        <begin position="646"/>
        <end position="767"/>
    </location>
</feature>
<evidence type="ECO:0000259" key="3">
    <source>
        <dbReference type="Pfam" id="PF19044"/>
    </source>
</evidence>
<name>A0A1G6A278_EUBOX</name>
<dbReference type="AlphaFoldDB" id="A0A1G6A278"/>
<dbReference type="InterPro" id="IPR002789">
    <property type="entry name" value="HerA_central"/>
</dbReference>
<evidence type="ECO:0000259" key="2">
    <source>
        <dbReference type="Pfam" id="PF01935"/>
    </source>
</evidence>
<gene>
    <name evidence="4" type="ORF">SAMN02910417_00124</name>
</gene>
<dbReference type="EMBL" id="FMXR01000004">
    <property type="protein sequence ID" value="SDB02073.1"/>
    <property type="molecule type" value="Genomic_DNA"/>
</dbReference>
<dbReference type="Proteomes" id="UP000199228">
    <property type="component" value="Unassembled WGS sequence"/>
</dbReference>
<organism evidence="4 5">
    <name type="scientific">Eubacterium oxidoreducens</name>
    <dbReference type="NCBI Taxonomy" id="1732"/>
    <lineage>
        <taxon>Bacteria</taxon>
        <taxon>Bacillati</taxon>
        <taxon>Bacillota</taxon>
        <taxon>Clostridia</taxon>
        <taxon>Eubacteriales</taxon>
        <taxon>Eubacteriaceae</taxon>
        <taxon>Eubacterium</taxon>
    </lineage>
</organism>
<dbReference type="OrthoDB" id="9804380at2"/>
<dbReference type="PANTHER" id="PTHR30121:SF6">
    <property type="entry name" value="SLR6007 PROTEIN"/>
    <property type="match status" value="1"/>
</dbReference>
<feature type="coiled-coil region" evidence="1">
    <location>
        <begin position="310"/>
        <end position="368"/>
    </location>
</feature>
<dbReference type="InterPro" id="IPR043964">
    <property type="entry name" value="P-loop_TraG"/>
</dbReference>
<evidence type="ECO:0000313" key="5">
    <source>
        <dbReference type="Proteomes" id="UP000199228"/>
    </source>
</evidence>
<dbReference type="SUPFAM" id="SSF52540">
    <property type="entry name" value="P-loop containing nucleoside triphosphate hydrolases"/>
    <property type="match status" value="1"/>
</dbReference>
<dbReference type="Gene3D" id="3.40.50.300">
    <property type="entry name" value="P-loop containing nucleotide triphosphate hydrolases"/>
    <property type="match status" value="1"/>
</dbReference>
<keyword evidence="1" id="KW-0175">Coiled coil</keyword>
<dbReference type="RefSeq" id="WP_090170942.1">
    <property type="nucleotide sequence ID" value="NZ_FMXR01000004.1"/>
</dbReference>
<dbReference type="InterPro" id="IPR051162">
    <property type="entry name" value="T4SS_component"/>
</dbReference>
<dbReference type="PANTHER" id="PTHR30121">
    <property type="entry name" value="UNCHARACTERIZED PROTEIN YJGR-RELATED"/>
    <property type="match status" value="1"/>
</dbReference>
<dbReference type="Pfam" id="PF01935">
    <property type="entry name" value="DUF87"/>
    <property type="match status" value="1"/>
</dbReference>
<dbReference type="Pfam" id="PF19044">
    <property type="entry name" value="P-loop_TraG"/>
    <property type="match status" value="1"/>
</dbReference>
<dbReference type="Gene3D" id="1.10.8.730">
    <property type="match status" value="1"/>
</dbReference>
<reference evidence="4 5" key="1">
    <citation type="submission" date="2016-10" db="EMBL/GenBank/DDBJ databases">
        <authorList>
            <person name="de Groot N.N."/>
        </authorList>
    </citation>
    <scope>NUCLEOTIDE SEQUENCE [LARGE SCALE GENOMIC DNA]</scope>
    <source>
        <strain evidence="4 5">DSM 3217</strain>
    </source>
</reference>
<dbReference type="STRING" id="1732.SAMN02910417_00124"/>
<dbReference type="NCBIfam" id="NF045971">
    <property type="entry name" value="conju_CD1110"/>
    <property type="match status" value="1"/>
</dbReference>
<feature type="domain" description="Helicase HerA central" evidence="2">
    <location>
        <begin position="439"/>
        <end position="566"/>
    </location>
</feature>
<sequence length="830" mass="94322">MEAIKTKYEQTKTCDVPLVKEMTSVQDILSVKSIDEGGIFELNNKMFSKLYVLSDINFAGVTDVEQKEIIINFGKVLKTIPCRFSYTVANEYVDEKLFHEKILYALRGDKYDFLRRSYNQVIRDKVSDARQGLYQTIYLTLTIKAEDMHDAKQMFMSTDTAIRSAFIGIGANGMQGSVMRPVGINERMQKIYNVTHVGIENNYKFDFEKEYESCHDWLNTLAPASVRFENEMFMLNSRFGKVMYIEEYPKSLESDIISSLSKLNCTSYVTVNSELLDIAGFKQEVGRKYMAVGMKIENEKQRNRNNNDYLADASQKLLNEKEKLDEFSKEIDTLDEHYFNTTMLVMVLASSEEELTQIEEKLKNIASLKSIKLHSCFGKQREGFNSCLPLGIQEFKRVCNLSSTCLAMFMPYKTQELNDEGGTYYGVNQLSQNAIFANKKLLKNHNGLILGQSGSGKSVFAKSEIISTFVNNPTDQILIIDPQSEYGNLSGITDGTIISFDSSKEFYLNPMDVDYTDVDYVKLREIISDKADFILSLLSSCMKRDILPEEQGIIDSVIEKVYSENYSLRKKLNGEAEKASDYEVPSYMRTESVMFDVEQNLSVEEQIRAYSPTLQDIYQGLLDEGSSLAAHLAAAMEIFVNGSLNLFNHRTNVMLDNRFIVFDISGLKDNIRLTAMLVMMETVRNKVKDNAKEGRWTHLYVDEFHELLGVPQVAEFILKLWKEIRKMSGILNGITQNMTDLLNNDNGGKLSAILSNTEYFALLSQSTLDKEKLMKFLPQISPAMFNFVDNADSGTGLLKMGNVTVPFDMRMSKESEIYKIVNTDGGGYGV</sequence>